<dbReference type="InParanoid" id="A0A061DUU6"/>
<keyword evidence="2" id="KW-1185">Reference proteome</keyword>
<dbReference type="HOGENOM" id="CLU_2324894_0_0_1"/>
<sequence>MSSNSFSKEDLLSNILALDLQSWGHSSLNPKLQASLKSCNICCNSFCEVLINGAWEMTKALPNISIMKQITSTFFTKEKHYLHLCVLALGRKKHEESLE</sequence>
<protein>
    <submittedName>
        <fullName evidence="1">Uncharacterized protein</fullName>
    </submittedName>
</protein>
<name>A0A061DUU6_THECC</name>
<dbReference type="Gramene" id="EOX95851">
    <property type="protein sequence ID" value="EOX95851"/>
    <property type="gene ID" value="TCM_005252"/>
</dbReference>
<evidence type="ECO:0000313" key="1">
    <source>
        <dbReference type="EMBL" id="EOX95851.1"/>
    </source>
</evidence>
<gene>
    <name evidence="1" type="ORF">TCM_005252</name>
</gene>
<evidence type="ECO:0000313" key="2">
    <source>
        <dbReference type="Proteomes" id="UP000026915"/>
    </source>
</evidence>
<organism evidence="1 2">
    <name type="scientific">Theobroma cacao</name>
    <name type="common">Cacao</name>
    <name type="synonym">Cocoa</name>
    <dbReference type="NCBI Taxonomy" id="3641"/>
    <lineage>
        <taxon>Eukaryota</taxon>
        <taxon>Viridiplantae</taxon>
        <taxon>Streptophyta</taxon>
        <taxon>Embryophyta</taxon>
        <taxon>Tracheophyta</taxon>
        <taxon>Spermatophyta</taxon>
        <taxon>Magnoliopsida</taxon>
        <taxon>eudicotyledons</taxon>
        <taxon>Gunneridae</taxon>
        <taxon>Pentapetalae</taxon>
        <taxon>rosids</taxon>
        <taxon>malvids</taxon>
        <taxon>Malvales</taxon>
        <taxon>Malvaceae</taxon>
        <taxon>Byttnerioideae</taxon>
        <taxon>Theobroma</taxon>
    </lineage>
</organism>
<reference evidence="1 2" key="1">
    <citation type="journal article" date="2013" name="Genome Biol.">
        <title>The genome sequence of the most widely cultivated cacao type and its use to identify candidate genes regulating pod color.</title>
        <authorList>
            <person name="Motamayor J.C."/>
            <person name="Mockaitis K."/>
            <person name="Schmutz J."/>
            <person name="Haiminen N."/>
            <person name="Iii D.L."/>
            <person name="Cornejo O."/>
            <person name="Findley S.D."/>
            <person name="Zheng P."/>
            <person name="Utro F."/>
            <person name="Royaert S."/>
            <person name="Saski C."/>
            <person name="Jenkins J."/>
            <person name="Podicheti R."/>
            <person name="Zhao M."/>
            <person name="Scheffler B.E."/>
            <person name="Stack J.C."/>
            <person name="Feltus F.A."/>
            <person name="Mustiga G.M."/>
            <person name="Amores F."/>
            <person name="Phillips W."/>
            <person name="Marelli J.P."/>
            <person name="May G.D."/>
            <person name="Shapiro H."/>
            <person name="Ma J."/>
            <person name="Bustamante C.D."/>
            <person name="Schnell R.J."/>
            <person name="Main D."/>
            <person name="Gilbert D."/>
            <person name="Parida L."/>
            <person name="Kuhn D.N."/>
        </authorList>
    </citation>
    <scope>NUCLEOTIDE SEQUENCE [LARGE SCALE GENOMIC DNA]</scope>
    <source>
        <strain evidence="2">cv. Matina 1-6</strain>
    </source>
</reference>
<proteinExistence type="predicted"/>
<dbReference type="EMBL" id="CM001879">
    <property type="protein sequence ID" value="EOX95851.1"/>
    <property type="molecule type" value="Genomic_DNA"/>
</dbReference>
<accession>A0A061DUU6</accession>
<dbReference type="AlphaFoldDB" id="A0A061DUU6"/>
<dbReference type="Proteomes" id="UP000026915">
    <property type="component" value="Chromosome 1"/>
</dbReference>